<dbReference type="InParanoid" id="A0A024G9V6"/>
<evidence type="ECO:0000313" key="1">
    <source>
        <dbReference type="EMBL" id="CCI43414.1"/>
    </source>
</evidence>
<comment type="caution">
    <text evidence="1">The sequence shown here is derived from an EMBL/GenBank/DDBJ whole genome shotgun (WGS) entry which is preliminary data.</text>
</comment>
<evidence type="ECO:0000313" key="2">
    <source>
        <dbReference type="Proteomes" id="UP000053237"/>
    </source>
</evidence>
<protein>
    <submittedName>
        <fullName evidence="1">Uncharacterized protein</fullName>
    </submittedName>
</protein>
<reference evidence="1 2" key="1">
    <citation type="submission" date="2012-05" db="EMBL/GenBank/DDBJ databases">
        <title>Recombination and specialization in a pathogen metapopulation.</title>
        <authorList>
            <person name="Gardiner A."/>
            <person name="Kemen E."/>
            <person name="Schultz-Larsen T."/>
            <person name="MacLean D."/>
            <person name="Van Oosterhout C."/>
            <person name="Jones J.D.G."/>
        </authorList>
    </citation>
    <scope>NUCLEOTIDE SEQUENCE [LARGE SCALE GENOMIC DNA]</scope>
    <source>
        <strain evidence="1 2">Ac Nc2</strain>
    </source>
</reference>
<dbReference type="EMBL" id="CAIX01000048">
    <property type="protein sequence ID" value="CCI43414.1"/>
    <property type="molecule type" value="Genomic_DNA"/>
</dbReference>
<organism evidence="1 2">
    <name type="scientific">Albugo candida</name>
    <dbReference type="NCBI Taxonomy" id="65357"/>
    <lineage>
        <taxon>Eukaryota</taxon>
        <taxon>Sar</taxon>
        <taxon>Stramenopiles</taxon>
        <taxon>Oomycota</taxon>
        <taxon>Peronosporomycetes</taxon>
        <taxon>Albuginales</taxon>
        <taxon>Albuginaceae</taxon>
        <taxon>Albugo</taxon>
    </lineage>
</organism>
<dbReference type="Proteomes" id="UP000053237">
    <property type="component" value="Unassembled WGS sequence"/>
</dbReference>
<name>A0A024G9V6_9STRA</name>
<proteinExistence type="predicted"/>
<gene>
    <name evidence="1" type="ORF">BN9_041980</name>
</gene>
<keyword evidence="2" id="KW-1185">Reference proteome</keyword>
<sequence>MKAQETVSILTAKNACICLCVAFKLSPSFMPCQDISYNGGRIQSRFRSFMCFVQVTSHQFPIPDLIMTKCTHVASQNINGSILFSCSHRHPPLKITRQSIICAFFSAWRIMSSSSVLAFSMKNAIRADIHAKIRIEAENNVITFFSHMEKIRFTVKVNLFKV</sequence>
<accession>A0A024G9V6</accession>
<dbReference type="AlphaFoldDB" id="A0A024G9V6"/>